<name>A0A0C3NCG4_PISTI</name>
<evidence type="ECO:0000313" key="2">
    <source>
        <dbReference type="EMBL" id="KIN98814.1"/>
    </source>
</evidence>
<evidence type="ECO:0000313" key="3">
    <source>
        <dbReference type="Proteomes" id="UP000054217"/>
    </source>
</evidence>
<dbReference type="InParanoid" id="A0A0C3NCG4"/>
<dbReference type="EMBL" id="KN832011">
    <property type="protein sequence ID" value="KIN98814.1"/>
    <property type="molecule type" value="Genomic_DNA"/>
</dbReference>
<accession>A0A0C3NCG4</accession>
<dbReference type="Proteomes" id="UP000054217">
    <property type="component" value="Unassembled WGS sequence"/>
</dbReference>
<dbReference type="STRING" id="870435.A0A0C3NCG4"/>
<dbReference type="AlphaFoldDB" id="A0A0C3NCG4"/>
<dbReference type="HOGENOM" id="CLU_2185502_0_0_1"/>
<protein>
    <submittedName>
        <fullName evidence="2">Uncharacterized protein</fullName>
    </submittedName>
</protein>
<organism evidence="2 3">
    <name type="scientific">Pisolithus tinctorius Marx 270</name>
    <dbReference type="NCBI Taxonomy" id="870435"/>
    <lineage>
        <taxon>Eukaryota</taxon>
        <taxon>Fungi</taxon>
        <taxon>Dikarya</taxon>
        <taxon>Basidiomycota</taxon>
        <taxon>Agaricomycotina</taxon>
        <taxon>Agaricomycetes</taxon>
        <taxon>Agaricomycetidae</taxon>
        <taxon>Boletales</taxon>
        <taxon>Sclerodermatineae</taxon>
        <taxon>Pisolithaceae</taxon>
        <taxon>Pisolithus</taxon>
    </lineage>
</organism>
<reference evidence="3" key="2">
    <citation type="submission" date="2015-01" db="EMBL/GenBank/DDBJ databases">
        <title>Evolutionary Origins and Diversification of the Mycorrhizal Mutualists.</title>
        <authorList>
            <consortium name="DOE Joint Genome Institute"/>
            <consortium name="Mycorrhizal Genomics Consortium"/>
            <person name="Kohler A."/>
            <person name="Kuo A."/>
            <person name="Nagy L.G."/>
            <person name="Floudas D."/>
            <person name="Copeland A."/>
            <person name="Barry K.W."/>
            <person name="Cichocki N."/>
            <person name="Veneault-Fourrey C."/>
            <person name="LaButti K."/>
            <person name="Lindquist E.A."/>
            <person name="Lipzen A."/>
            <person name="Lundell T."/>
            <person name="Morin E."/>
            <person name="Murat C."/>
            <person name="Riley R."/>
            <person name="Ohm R."/>
            <person name="Sun H."/>
            <person name="Tunlid A."/>
            <person name="Henrissat B."/>
            <person name="Grigoriev I.V."/>
            <person name="Hibbett D.S."/>
            <person name="Martin F."/>
        </authorList>
    </citation>
    <scope>NUCLEOTIDE SEQUENCE [LARGE SCALE GENOMIC DNA]</scope>
    <source>
        <strain evidence="3">Marx 270</strain>
    </source>
</reference>
<proteinExistence type="predicted"/>
<dbReference type="OrthoDB" id="2690393at2759"/>
<gene>
    <name evidence="2" type="ORF">M404DRAFT_30965</name>
</gene>
<sequence>MPPEKQIVLCESCGKSFKPTGIGPYRKSCIRCAHKTNEDLAHFDRLRRQDVIPGVTDNGRGSNIEVNTEPAPEPTALWPMNMDLELPASTIGTDDKVNVAQPATDSNNNIDDIQVKYHPNAGKPIVKVLFAEFS</sequence>
<feature type="region of interest" description="Disordered" evidence="1">
    <location>
        <begin position="52"/>
        <end position="74"/>
    </location>
</feature>
<reference evidence="2 3" key="1">
    <citation type="submission" date="2014-04" db="EMBL/GenBank/DDBJ databases">
        <authorList>
            <consortium name="DOE Joint Genome Institute"/>
            <person name="Kuo A."/>
            <person name="Kohler A."/>
            <person name="Costa M.D."/>
            <person name="Nagy L.G."/>
            <person name="Floudas D."/>
            <person name="Copeland A."/>
            <person name="Barry K.W."/>
            <person name="Cichocki N."/>
            <person name="Veneault-Fourrey C."/>
            <person name="LaButti K."/>
            <person name="Lindquist E.A."/>
            <person name="Lipzen A."/>
            <person name="Lundell T."/>
            <person name="Morin E."/>
            <person name="Murat C."/>
            <person name="Sun H."/>
            <person name="Tunlid A."/>
            <person name="Henrissat B."/>
            <person name="Grigoriev I.V."/>
            <person name="Hibbett D.S."/>
            <person name="Martin F."/>
            <person name="Nordberg H.P."/>
            <person name="Cantor M.N."/>
            <person name="Hua S.X."/>
        </authorList>
    </citation>
    <scope>NUCLEOTIDE SEQUENCE [LARGE SCALE GENOMIC DNA]</scope>
    <source>
        <strain evidence="2 3">Marx 270</strain>
    </source>
</reference>
<evidence type="ECO:0000256" key="1">
    <source>
        <dbReference type="SAM" id="MobiDB-lite"/>
    </source>
</evidence>
<keyword evidence="3" id="KW-1185">Reference proteome</keyword>